<evidence type="ECO:0000313" key="2">
    <source>
        <dbReference type="EMBL" id="QUI23753.1"/>
    </source>
</evidence>
<dbReference type="EMBL" id="CP058649">
    <property type="protein sequence ID" value="QUI23753.1"/>
    <property type="molecule type" value="Genomic_DNA"/>
</dbReference>
<protein>
    <submittedName>
        <fullName evidence="2">Amidase</fullName>
        <ecNumber evidence="2">3.5.1.4</ecNumber>
    </submittedName>
</protein>
<dbReference type="NCBIfam" id="NF005300">
    <property type="entry name" value="PRK06828.1"/>
    <property type="match status" value="1"/>
</dbReference>
<gene>
    <name evidence="2" type="ORF">HZI73_16280</name>
</gene>
<sequence>MPKKTLTEADEYVQHQVEGQGKDYKTEARQYLDFSIFNNSLASLKKDRYTAIGHMVMEKSVTAIQAYVQQGALTYEELTLFYLNRIRAYDDQKLNAVMQLNPDAILIARKQDEQRTQGHLLGPLQGIPIMIKGNIGTGDTMYNTAGAKVLATTACDRDSFLVKKLRAAGAVILGKANMSEWANYMSEVSLNGFSTLGGQTHNPYGNYDVGGSSSGSAVAVACNFATLAIGTETTGSIISPASQNNVVGIKPTVGLWSRDRIIPIAYDLDTAGPITRTVEDAALLLGELAGEDERDAFTKVGTSLIKDYTSFLKEDGLQGMRIGVVTNDVITDYYRTGEQNIIHRVMKELEALGAIVIEVTLDDQALHLERLDVLTYEFKEGVEQYLKDIGDNASIRTMKDITDFNQKDMLNRARFGQELIVRSRDTTIKEHEHLECVAKNVRLASTAIDQSLEDHDLDLLMSLYVNLSGIYAPARYPAITVPAGYREDGEPVGLCLVSSKFREDSLIKAAYAYEQGTKYRQEPHMDI</sequence>
<evidence type="ECO:0000259" key="1">
    <source>
        <dbReference type="Pfam" id="PF01425"/>
    </source>
</evidence>
<dbReference type="Proteomes" id="UP000683246">
    <property type="component" value="Chromosome"/>
</dbReference>
<dbReference type="GO" id="GO:0004040">
    <property type="term" value="F:amidase activity"/>
    <property type="evidence" value="ECO:0007669"/>
    <property type="project" value="UniProtKB-EC"/>
</dbReference>
<dbReference type="InterPro" id="IPR023631">
    <property type="entry name" value="Amidase_dom"/>
</dbReference>
<dbReference type="InterPro" id="IPR036928">
    <property type="entry name" value="AS_sf"/>
</dbReference>
<keyword evidence="2" id="KW-0378">Hydrolase</keyword>
<name>A0A8J8MM21_9FIRM</name>
<proteinExistence type="predicted"/>
<reference evidence="2" key="1">
    <citation type="submission" date="2020-07" db="EMBL/GenBank/DDBJ databases">
        <title>Vallitalea pronyensis genome.</title>
        <authorList>
            <person name="Postec A."/>
        </authorList>
    </citation>
    <scope>NUCLEOTIDE SEQUENCE</scope>
    <source>
        <strain evidence="2">FatNI3</strain>
    </source>
</reference>
<dbReference type="AlphaFoldDB" id="A0A8J8MM21"/>
<dbReference type="Gene3D" id="3.90.1300.10">
    <property type="entry name" value="Amidase signature (AS) domain"/>
    <property type="match status" value="1"/>
</dbReference>
<feature type="domain" description="Amidase" evidence="1">
    <location>
        <begin position="77"/>
        <end position="506"/>
    </location>
</feature>
<dbReference type="PANTHER" id="PTHR42678">
    <property type="entry name" value="AMIDASE"/>
    <property type="match status" value="1"/>
</dbReference>
<evidence type="ECO:0000313" key="3">
    <source>
        <dbReference type="Proteomes" id="UP000683246"/>
    </source>
</evidence>
<keyword evidence="3" id="KW-1185">Reference proteome</keyword>
<dbReference type="SUPFAM" id="SSF75304">
    <property type="entry name" value="Amidase signature (AS) enzymes"/>
    <property type="match status" value="1"/>
</dbReference>
<dbReference type="EC" id="3.5.1.4" evidence="2"/>
<dbReference type="RefSeq" id="WP_212694439.1">
    <property type="nucleotide sequence ID" value="NZ_CP058649.1"/>
</dbReference>
<dbReference type="PANTHER" id="PTHR42678:SF34">
    <property type="entry name" value="OS04G0183300 PROTEIN"/>
    <property type="match status" value="1"/>
</dbReference>
<organism evidence="2 3">
    <name type="scientific">Vallitalea pronyensis</name>
    <dbReference type="NCBI Taxonomy" id="1348613"/>
    <lineage>
        <taxon>Bacteria</taxon>
        <taxon>Bacillati</taxon>
        <taxon>Bacillota</taxon>
        <taxon>Clostridia</taxon>
        <taxon>Lachnospirales</taxon>
        <taxon>Vallitaleaceae</taxon>
        <taxon>Vallitalea</taxon>
    </lineage>
</organism>
<accession>A0A8J8MM21</accession>
<dbReference type="KEGG" id="vpy:HZI73_16280"/>
<dbReference type="Pfam" id="PF01425">
    <property type="entry name" value="Amidase"/>
    <property type="match status" value="1"/>
</dbReference>